<keyword evidence="2" id="KW-1185">Reference proteome</keyword>
<dbReference type="Proteomes" id="UP001202827">
    <property type="component" value="Unassembled WGS sequence"/>
</dbReference>
<comment type="caution">
    <text evidence="1">The sequence shown here is derived from an EMBL/GenBank/DDBJ whole genome shotgun (WGS) entry which is preliminary data.</text>
</comment>
<accession>A0ABT0INS8</accession>
<organism evidence="1 2">
    <name type="scientific">Neorhizobium turbinariae</name>
    <dbReference type="NCBI Taxonomy" id="2937795"/>
    <lineage>
        <taxon>Bacteria</taxon>
        <taxon>Pseudomonadati</taxon>
        <taxon>Pseudomonadota</taxon>
        <taxon>Alphaproteobacteria</taxon>
        <taxon>Hyphomicrobiales</taxon>
        <taxon>Rhizobiaceae</taxon>
        <taxon>Rhizobium/Agrobacterium group</taxon>
        <taxon>Neorhizobium</taxon>
    </lineage>
</organism>
<sequence length="68" mass="7495">MTKEANNELAKLISQHAVQNAGRQLGRLPAFALPQDTPDVFQELLTKLDNAHRAEPAAASRMRRVSSN</sequence>
<gene>
    <name evidence="1" type="ORF">M0654_05980</name>
</gene>
<evidence type="ECO:0000313" key="2">
    <source>
        <dbReference type="Proteomes" id="UP001202827"/>
    </source>
</evidence>
<dbReference type="EMBL" id="JALPRY010000007">
    <property type="protein sequence ID" value="MCK8779531.1"/>
    <property type="molecule type" value="Genomic_DNA"/>
</dbReference>
<name>A0ABT0INS8_9HYPH</name>
<protein>
    <submittedName>
        <fullName evidence="1">Uncharacterized protein</fullName>
    </submittedName>
</protein>
<dbReference type="RefSeq" id="WP_248682250.1">
    <property type="nucleotide sequence ID" value="NZ_JALPRY010000007.1"/>
</dbReference>
<evidence type="ECO:0000313" key="1">
    <source>
        <dbReference type="EMBL" id="MCK8779531.1"/>
    </source>
</evidence>
<proteinExistence type="predicted"/>
<reference evidence="1 2" key="1">
    <citation type="submission" date="2022-04" db="EMBL/GenBank/DDBJ databases">
        <title>Rhizobium coralii sp. nov., isolated from coral Turbinaria peltata.</title>
        <authorList>
            <person name="Sun H."/>
        </authorList>
    </citation>
    <scope>NUCLEOTIDE SEQUENCE [LARGE SCALE GENOMIC DNA]</scope>
    <source>
        <strain evidence="1 2">NTR19</strain>
    </source>
</reference>